<dbReference type="PANTHER" id="PTHR32154:SF0">
    <property type="entry name" value="PYRUVATE-FLAVODOXIN OXIDOREDUCTASE-RELATED"/>
    <property type="match status" value="1"/>
</dbReference>
<evidence type="ECO:0000256" key="2">
    <source>
        <dbReference type="ARBA" id="ARBA00023002"/>
    </source>
</evidence>
<evidence type="ECO:0000313" key="5">
    <source>
        <dbReference type="EMBL" id="SMB89234.1"/>
    </source>
</evidence>
<dbReference type="Proteomes" id="UP000192569">
    <property type="component" value="Chromosome I"/>
</dbReference>
<keyword evidence="6" id="KW-1185">Reference proteome</keyword>
<dbReference type="RefSeq" id="WP_084663028.1">
    <property type="nucleotide sequence ID" value="NZ_LT838272.1"/>
</dbReference>
<name>A0A1W1V8A3_9FIRM</name>
<dbReference type="Gene3D" id="3.40.50.920">
    <property type="match status" value="1"/>
</dbReference>
<dbReference type="GO" id="GO:0006979">
    <property type="term" value="P:response to oxidative stress"/>
    <property type="evidence" value="ECO:0007669"/>
    <property type="project" value="TreeGrafter"/>
</dbReference>
<accession>A0A1W1V8A3</accession>
<evidence type="ECO:0000259" key="4">
    <source>
        <dbReference type="Pfam" id="PF17147"/>
    </source>
</evidence>
<sequence>MRKTIGLTGDGAAAEAMRQIDPDVVAAYPITPQTEIVERFAEFVAEGSVHTELVTVESEHSAMSACCGSSAAGARTITCTSSQGLALMHEMLYIAAGNRLPIVMINVNRTLSAPINIHNDQSDSLGSRDAGWIQLYCEGAQEVYDTVIQAVRIAEDRSVMLPVMVCLDGFVVSHNVEPINVLDDQEVKDFIGEFRPVINLLDTENPISMGNLTLPDYFFEHKYAQAYALEQSKAVIAKVDKEFGERFGRSYGIVEGYRMEDAEIAIVTLGSMVGTARVVADDLREQGVKAGVLKIRCYRPFPIEEVAEALKGVKAAAVMEKALSPGAPGPAVFSDVLGALYHKGLHVNLISYVAGLGGRDVPAKSIRKVYEHLQKIAALGKVDRILNYLDLRGWQ</sequence>
<dbReference type="AlphaFoldDB" id="A0A1W1V8A3"/>
<dbReference type="FunFam" id="3.40.50.970:FF:000012">
    <property type="entry name" value="Pyruvate:ferredoxin (Flavodoxin) oxidoreductase"/>
    <property type="match status" value="1"/>
</dbReference>
<evidence type="ECO:0000313" key="6">
    <source>
        <dbReference type="Proteomes" id="UP000192569"/>
    </source>
</evidence>
<dbReference type="Pfam" id="PF17147">
    <property type="entry name" value="PFOR_II"/>
    <property type="match status" value="1"/>
</dbReference>
<dbReference type="InterPro" id="IPR033412">
    <property type="entry name" value="PFOR_II"/>
</dbReference>
<feature type="domain" description="Pyruvate:ferredoxin oxidoreductase core" evidence="4">
    <location>
        <begin position="262"/>
        <end position="365"/>
    </location>
</feature>
<dbReference type="InterPro" id="IPR002880">
    <property type="entry name" value="Pyrv_Fd/Flavodoxin_OxRdtase_N"/>
</dbReference>
<protein>
    <submittedName>
        <fullName evidence="5">Pyruvate ferredoxin oxidoreductase, alpha subunit</fullName>
    </submittedName>
</protein>
<dbReference type="GO" id="GO:0016903">
    <property type="term" value="F:oxidoreductase activity, acting on the aldehyde or oxo group of donors"/>
    <property type="evidence" value="ECO:0007669"/>
    <property type="project" value="UniProtKB-ARBA"/>
</dbReference>
<dbReference type="EMBL" id="LT838272">
    <property type="protein sequence ID" value="SMB89234.1"/>
    <property type="molecule type" value="Genomic_DNA"/>
</dbReference>
<dbReference type="Pfam" id="PF01855">
    <property type="entry name" value="POR_N"/>
    <property type="match status" value="1"/>
</dbReference>
<feature type="domain" description="Pyruvate flavodoxin/ferredoxin oxidoreductase pyrimidine binding" evidence="3">
    <location>
        <begin position="15"/>
        <end position="240"/>
    </location>
</feature>
<keyword evidence="2" id="KW-0560">Oxidoreductase</keyword>
<dbReference type="PANTHER" id="PTHR32154">
    <property type="entry name" value="PYRUVATE-FLAVODOXIN OXIDOREDUCTASE-RELATED"/>
    <property type="match status" value="1"/>
</dbReference>
<dbReference type="STRING" id="698762.SAMN00808754_0118"/>
<evidence type="ECO:0000259" key="3">
    <source>
        <dbReference type="Pfam" id="PF01855"/>
    </source>
</evidence>
<dbReference type="SUPFAM" id="SSF52922">
    <property type="entry name" value="TK C-terminal domain-like"/>
    <property type="match status" value="1"/>
</dbReference>
<dbReference type="InterPro" id="IPR050722">
    <property type="entry name" value="Pyruvate:ferred/Flavod_OxRd"/>
</dbReference>
<keyword evidence="5" id="KW-0670">Pyruvate</keyword>
<dbReference type="FunFam" id="3.40.50.920:FF:000010">
    <property type="entry name" value="Pyruvate ferredoxin oxidoreductase, alpha subunit"/>
    <property type="match status" value="1"/>
</dbReference>
<evidence type="ECO:0000256" key="1">
    <source>
        <dbReference type="ARBA" id="ARBA00009032"/>
    </source>
</evidence>
<dbReference type="OrthoDB" id="9794954at2"/>
<dbReference type="CDD" id="cd07034">
    <property type="entry name" value="TPP_PYR_PFOR_IOR-alpha_like"/>
    <property type="match status" value="1"/>
</dbReference>
<dbReference type="InterPro" id="IPR009014">
    <property type="entry name" value="Transketo_C/PFOR_II"/>
</dbReference>
<dbReference type="InterPro" id="IPR029061">
    <property type="entry name" value="THDP-binding"/>
</dbReference>
<comment type="similarity">
    <text evidence="1">Belongs to the pyruvate:ferredoxin/flavodoxin oxidoreductase family.</text>
</comment>
<dbReference type="Gene3D" id="3.40.50.970">
    <property type="match status" value="1"/>
</dbReference>
<organism evidence="5 6">
    <name type="scientific">Thermanaeromonas toyohensis ToBE</name>
    <dbReference type="NCBI Taxonomy" id="698762"/>
    <lineage>
        <taxon>Bacteria</taxon>
        <taxon>Bacillati</taxon>
        <taxon>Bacillota</taxon>
        <taxon>Clostridia</taxon>
        <taxon>Neomoorellales</taxon>
        <taxon>Neomoorellaceae</taxon>
        <taxon>Thermanaeromonas</taxon>
    </lineage>
</organism>
<proteinExistence type="inferred from homology"/>
<reference evidence="5 6" key="1">
    <citation type="submission" date="2017-04" db="EMBL/GenBank/DDBJ databases">
        <authorList>
            <person name="Afonso C.L."/>
            <person name="Miller P.J."/>
            <person name="Scott M.A."/>
            <person name="Spackman E."/>
            <person name="Goraichik I."/>
            <person name="Dimitrov K.M."/>
            <person name="Suarez D.L."/>
            <person name="Swayne D.E."/>
        </authorList>
    </citation>
    <scope>NUCLEOTIDE SEQUENCE [LARGE SCALE GENOMIC DNA]</scope>
    <source>
        <strain evidence="5 6">ToBE</strain>
    </source>
</reference>
<dbReference type="SUPFAM" id="SSF52518">
    <property type="entry name" value="Thiamin diphosphate-binding fold (THDP-binding)"/>
    <property type="match status" value="1"/>
</dbReference>
<gene>
    <name evidence="5" type="ORF">SAMN00808754_0118</name>
</gene>
<dbReference type="GO" id="GO:0019752">
    <property type="term" value="P:carboxylic acid metabolic process"/>
    <property type="evidence" value="ECO:0007669"/>
    <property type="project" value="UniProtKB-ARBA"/>
</dbReference>